<dbReference type="AlphaFoldDB" id="A0A0R1I0J4"/>
<keyword evidence="2" id="KW-1185">Reference proteome</keyword>
<evidence type="ECO:0000313" key="1">
    <source>
        <dbReference type="EMBL" id="KRK49473.1"/>
    </source>
</evidence>
<reference evidence="1 2" key="1">
    <citation type="journal article" date="2015" name="Genome Announc.">
        <title>Expanding the biotechnology potential of lactobacilli through comparative genomics of 213 strains and associated genera.</title>
        <authorList>
            <person name="Sun Z."/>
            <person name="Harris H.M."/>
            <person name="McCann A."/>
            <person name="Guo C."/>
            <person name="Argimon S."/>
            <person name="Zhang W."/>
            <person name="Yang X."/>
            <person name="Jeffery I.B."/>
            <person name="Cooney J.C."/>
            <person name="Kagawa T.F."/>
            <person name="Liu W."/>
            <person name="Song Y."/>
            <person name="Salvetti E."/>
            <person name="Wrobel A."/>
            <person name="Rasinkangas P."/>
            <person name="Parkhill J."/>
            <person name="Rea M.C."/>
            <person name="O'Sullivan O."/>
            <person name="Ritari J."/>
            <person name="Douillard F.P."/>
            <person name="Paul Ross R."/>
            <person name="Yang R."/>
            <person name="Briner A.E."/>
            <person name="Felis G.E."/>
            <person name="de Vos W.M."/>
            <person name="Barrangou R."/>
            <person name="Klaenhammer T.R."/>
            <person name="Caufield P.W."/>
            <person name="Cui Y."/>
            <person name="Zhang H."/>
            <person name="O'Toole P.W."/>
        </authorList>
    </citation>
    <scope>NUCLEOTIDE SEQUENCE [LARGE SCALE GENOMIC DNA]</scope>
    <source>
        <strain evidence="1 2">JCM 15530</strain>
    </source>
</reference>
<dbReference type="Proteomes" id="UP000050911">
    <property type="component" value="Unassembled WGS sequence"/>
</dbReference>
<protein>
    <submittedName>
        <fullName evidence="1">Uncharacterized protein</fullName>
    </submittedName>
</protein>
<dbReference type="RefSeq" id="WP_054659648.1">
    <property type="nucleotide sequence ID" value="NZ_AZCX01000001.1"/>
</dbReference>
<name>A0A0R1I0J4_9LACO</name>
<accession>A0A0R1I0J4</accession>
<evidence type="ECO:0000313" key="2">
    <source>
        <dbReference type="Proteomes" id="UP000050911"/>
    </source>
</evidence>
<organism evidence="1 2">
    <name type="scientific">Secundilactobacillus kimchicus JCM 15530</name>
    <dbReference type="NCBI Taxonomy" id="1302272"/>
    <lineage>
        <taxon>Bacteria</taxon>
        <taxon>Bacillati</taxon>
        <taxon>Bacillota</taxon>
        <taxon>Bacilli</taxon>
        <taxon>Lactobacillales</taxon>
        <taxon>Lactobacillaceae</taxon>
        <taxon>Secundilactobacillus</taxon>
    </lineage>
</organism>
<proteinExistence type="predicted"/>
<dbReference type="EMBL" id="AZCX01000001">
    <property type="protein sequence ID" value="KRK49473.1"/>
    <property type="molecule type" value="Genomic_DNA"/>
</dbReference>
<dbReference type="PATRIC" id="fig|1302272.5.peg.401"/>
<dbReference type="STRING" id="1302272.FC96_GL000404"/>
<sequence>MRLHELTSLIERLDGRLKLGLEATPPIPIISTGTSADHFVLITGSTDHTPLTVAAFKPQLIAQSTDLLIVSPPAHRIFGIRQSDGWLLFK</sequence>
<comment type="caution">
    <text evidence="1">The sequence shown here is derived from an EMBL/GenBank/DDBJ whole genome shotgun (WGS) entry which is preliminary data.</text>
</comment>
<gene>
    <name evidence="1" type="ORF">FC96_GL000404</name>
</gene>
<dbReference type="OrthoDB" id="2299964at2"/>